<keyword evidence="5" id="KW-1278">Translocase</keyword>
<dbReference type="GO" id="GO:0016020">
    <property type="term" value="C:membrane"/>
    <property type="evidence" value="ECO:0007669"/>
    <property type="project" value="UniProtKB-SubCell"/>
</dbReference>
<dbReference type="EMBL" id="LC171900">
    <property type="protein sequence ID" value="BBA10076.1"/>
    <property type="molecule type" value="Genomic_DNA"/>
</dbReference>
<feature type="transmembrane region" description="Helical" evidence="10">
    <location>
        <begin position="28"/>
        <end position="46"/>
    </location>
</feature>
<evidence type="ECO:0000256" key="2">
    <source>
        <dbReference type="ARBA" id="ARBA00010519"/>
    </source>
</evidence>
<geneLocation type="mitochondrion" evidence="11"/>
<keyword evidence="4 10" id="KW-0812">Transmembrane</keyword>
<feature type="transmembrane region" description="Helical" evidence="10">
    <location>
        <begin position="58"/>
        <end position="79"/>
    </location>
</feature>
<dbReference type="AlphaFoldDB" id="A0A224A0B9"/>
<evidence type="ECO:0000256" key="9">
    <source>
        <dbReference type="ARBA" id="ARBA00031586"/>
    </source>
</evidence>
<evidence type="ECO:0000256" key="1">
    <source>
        <dbReference type="ARBA" id="ARBA00004141"/>
    </source>
</evidence>
<keyword evidence="6 10" id="KW-1133">Transmembrane helix</keyword>
<organism evidence="11">
    <name type="scientific">Phaedusa kelantanensis</name>
    <dbReference type="NCBI Taxonomy" id="1885806"/>
    <lineage>
        <taxon>Eukaryota</taxon>
        <taxon>Metazoa</taxon>
        <taxon>Spiralia</taxon>
        <taxon>Lophotrochozoa</taxon>
        <taxon>Mollusca</taxon>
        <taxon>Gastropoda</taxon>
        <taxon>Heterobranchia</taxon>
        <taxon>Euthyneura</taxon>
        <taxon>Panpulmonata</taxon>
        <taxon>Eupulmonata</taxon>
        <taxon>Stylommatophora</taxon>
        <taxon>Helicina</taxon>
        <taxon>Clausilioidea</taxon>
        <taxon>Clausiliidae</taxon>
        <taxon>Phaedusinae</taxon>
        <taxon>Phaedusa</taxon>
    </lineage>
</organism>
<comment type="subcellular location">
    <subcellularLocation>
        <location evidence="1">Membrane</location>
        <topology evidence="1">Multi-pass membrane protein</topology>
    </subcellularLocation>
</comment>
<dbReference type="Pfam" id="PF00420">
    <property type="entry name" value="Oxidored_q2"/>
    <property type="match status" value="1"/>
</dbReference>
<evidence type="ECO:0000256" key="3">
    <source>
        <dbReference type="ARBA" id="ARBA00016612"/>
    </source>
</evidence>
<sequence length="92" mass="10521">MEFLFNLSLFMLFLSLKFFKVQYHYLSALLIIEAIMLTAIIFMVFLSHLMHGSLNMYLLILTFSVGEAAMGLALLMSTIKLSGQDFISSNHY</sequence>
<evidence type="ECO:0000256" key="10">
    <source>
        <dbReference type="SAM" id="Phobius"/>
    </source>
</evidence>
<proteinExistence type="inferred from homology"/>
<name>A0A224A0B9_9EUPU</name>
<dbReference type="Gene3D" id="1.10.287.3510">
    <property type="match status" value="1"/>
</dbReference>
<keyword evidence="8 10" id="KW-0472">Membrane</keyword>
<accession>A0A224A0B9</accession>
<keyword evidence="7" id="KW-0520">NAD</keyword>
<protein>
    <recommendedName>
        <fullName evidence="3">NADH-ubiquinone oxidoreductase chain 4L</fullName>
    </recommendedName>
    <alternativeName>
        <fullName evidence="9">NADH dehydrogenase subunit 4L</fullName>
    </alternativeName>
</protein>
<evidence type="ECO:0000313" key="11">
    <source>
        <dbReference type="EMBL" id="BBA10076.1"/>
    </source>
</evidence>
<comment type="similarity">
    <text evidence="2">Belongs to the complex I subunit 4L family.</text>
</comment>
<evidence type="ECO:0000256" key="4">
    <source>
        <dbReference type="ARBA" id="ARBA00022692"/>
    </source>
</evidence>
<reference evidence="11" key="1">
    <citation type="journal article" date="2017" name="Zool. J. Linn. Soc.">
        <title>Molecular phylogeny, frequent parallel evolution and new system of Japanese clausiliid land snails (Gastropoda: Stylommatophora).</title>
        <authorList>
            <person name="Motochin R."/>
            <person name="Wang M."/>
            <person name="Ueshima R."/>
        </authorList>
    </citation>
    <scope>NUCLEOTIDE SEQUENCE</scope>
    <source>
        <strain evidence="11">A362</strain>
        <tissue evidence="11">Muscle</tissue>
    </source>
</reference>
<evidence type="ECO:0000256" key="8">
    <source>
        <dbReference type="ARBA" id="ARBA00023136"/>
    </source>
</evidence>
<evidence type="ECO:0000256" key="6">
    <source>
        <dbReference type="ARBA" id="ARBA00022989"/>
    </source>
</evidence>
<gene>
    <name evidence="11" type="primary">ND4L</name>
</gene>
<keyword evidence="11" id="KW-0496">Mitochondrion</keyword>
<dbReference type="InterPro" id="IPR039428">
    <property type="entry name" value="NUOK/Mnh_C1-like"/>
</dbReference>
<evidence type="ECO:0000256" key="7">
    <source>
        <dbReference type="ARBA" id="ARBA00023027"/>
    </source>
</evidence>
<evidence type="ECO:0000256" key="5">
    <source>
        <dbReference type="ARBA" id="ARBA00022967"/>
    </source>
</evidence>